<reference evidence="3" key="7">
    <citation type="journal article" date="2005" name="Science">
        <title>The Transcriptional Landscape of the Mammalian Genome.</title>
        <authorList>
            <consortium name="The FANTOM Consortium"/>
            <consortium name="Riken Genome Exploration Research Group and Genome Science Group (Genome Network Project Core Group)"/>
        </authorList>
    </citation>
    <scope>NUCLEOTIDE SEQUENCE</scope>
    <source>
        <strain evidence="3">C57BL/6J</strain>
        <tissue evidence="3">Vesicular gland</tissue>
    </source>
</reference>
<evidence type="ECO:0000259" key="2">
    <source>
        <dbReference type="PROSITE" id="PS51546"/>
    </source>
</evidence>
<feature type="domain" description="PI3K-RBD" evidence="2">
    <location>
        <begin position="285"/>
        <end position="381"/>
    </location>
</feature>
<reference evidence="3" key="3">
    <citation type="journal article" date="2000" name="Genome Res.">
        <title>RIKEN integrated sequence analysis (RISA) system--384-format sequencing pipeline with 384 multicapillary sequencer.</title>
        <authorList>
            <person name="Shibata K."/>
            <person name="Itoh M."/>
            <person name="Aizawa K."/>
            <person name="Nagaoka S."/>
            <person name="Sasaki N."/>
            <person name="Carninci P."/>
            <person name="Konno H."/>
            <person name="Akiyama J."/>
            <person name="Nishi K."/>
            <person name="Kitsunai T."/>
            <person name="Tashiro H."/>
            <person name="Itoh M."/>
            <person name="Sumi N."/>
            <person name="Ishii Y."/>
            <person name="Nakamura S."/>
            <person name="Hazama M."/>
            <person name="Nishine T."/>
            <person name="Harada A."/>
            <person name="Yamamoto R."/>
            <person name="Matsumoto H."/>
            <person name="Sakaguchi S."/>
            <person name="Ikegami T."/>
            <person name="Kashiwagi K."/>
            <person name="Fujiwake S."/>
            <person name="Inoue K."/>
            <person name="Togawa Y."/>
            <person name="Izawa M."/>
            <person name="Ohara E."/>
            <person name="Watahiki M."/>
            <person name="Yoneda Y."/>
            <person name="Ishikawa T."/>
            <person name="Ozawa K."/>
            <person name="Tanaka T."/>
            <person name="Matsuura S."/>
            <person name="Kawai J."/>
            <person name="Okazaki Y."/>
            <person name="Muramatsu M."/>
            <person name="Inoue Y."/>
            <person name="Kira A."/>
            <person name="Hayashizaki Y."/>
        </authorList>
    </citation>
    <scope>NUCLEOTIDE SEQUENCE</scope>
    <source>
        <strain evidence="3">C57BL/6J</strain>
        <tissue evidence="3">Vesicular gland</tissue>
    </source>
</reference>
<organism evidence="3">
    <name type="scientific">Mus musculus</name>
    <name type="common">Mouse</name>
    <dbReference type="NCBI Taxonomy" id="10090"/>
    <lineage>
        <taxon>Eukaryota</taxon>
        <taxon>Metazoa</taxon>
        <taxon>Chordata</taxon>
        <taxon>Craniata</taxon>
        <taxon>Vertebrata</taxon>
        <taxon>Euteleostomi</taxon>
        <taxon>Mammalia</taxon>
        <taxon>Eutheria</taxon>
        <taxon>Euarchontoglires</taxon>
        <taxon>Glires</taxon>
        <taxon>Rodentia</taxon>
        <taxon>Myomorpha</taxon>
        <taxon>Muroidea</taxon>
        <taxon>Muridae</taxon>
        <taxon>Murinae</taxon>
        <taxon>Mus</taxon>
        <taxon>Mus</taxon>
    </lineage>
</organism>
<dbReference type="AGR" id="MGI:1203730"/>
<feature type="compositionally biased region" description="Polar residues" evidence="1">
    <location>
        <begin position="20"/>
        <end position="35"/>
    </location>
</feature>
<dbReference type="PROSITE" id="PS51546">
    <property type="entry name" value="PI3K_RBD"/>
    <property type="match status" value="1"/>
</dbReference>
<feature type="region of interest" description="Disordered" evidence="1">
    <location>
        <begin position="1"/>
        <end position="35"/>
    </location>
</feature>
<dbReference type="EMBL" id="AK090232">
    <property type="protein sequence ID" value="BAC41143.1"/>
    <property type="molecule type" value="mRNA"/>
</dbReference>
<evidence type="ECO:0000256" key="1">
    <source>
        <dbReference type="SAM" id="MobiDB-lite"/>
    </source>
</evidence>
<gene>
    <name evidence="4" type="primary">Pik3c2g</name>
</gene>
<dbReference type="InterPro" id="IPR000341">
    <property type="entry name" value="PI3K_Ras-bd_dom"/>
</dbReference>
<accession>Q8C1V0</accession>
<proteinExistence type="evidence at transcript level"/>
<evidence type="ECO:0000313" key="3">
    <source>
        <dbReference type="EMBL" id="BAC41143.1"/>
    </source>
</evidence>
<protein>
    <recommendedName>
        <fullName evidence="2">PI3K-RBD domain-containing protein</fullName>
    </recommendedName>
</protein>
<evidence type="ECO:0000313" key="4">
    <source>
        <dbReference type="MGI" id="MGI:1203730"/>
    </source>
</evidence>
<reference evidence="3" key="5">
    <citation type="journal article" date="2002" name="Nature">
        <title>Analysis of the mouse transcriptome based on functional annotation of 60,770 full-length cDNAs.</title>
        <authorList>
            <consortium name="The FANTOM Consortium and the RIKEN Genome Exploration Research Group Phase I and II Team"/>
        </authorList>
    </citation>
    <scope>NUCLEOTIDE SEQUENCE</scope>
    <source>
        <strain evidence="3">C57BL/6J</strain>
        <tissue evidence="3">Vesicular gland</tissue>
    </source>
</reference>
<reference evidence="3" key="4">
    <citation type="journal article" date="2001" name="Nature">
        <title>Functional annotation of a full-length mouse cDNA collection.</title>
        <authorList>
            <consortium name="The RIKEN Genome Exploration Research Group Phase II Team and the FANTOM Consortium"/>
        </authorList>
    </citation>
    <scope>NUCLEOTIDE SEQUENCE</scope>
    <source>
        <strain evidence="3">C57BL/6J</strain>
        <tissue evidence="3">Vesicular gland</tissue>
    </source>
</reference>
<reference evidence="3" key="2">
    <citation type="journal article" date="2000" name="Genome Res.">
        <title>Normalization and subtraction of cap-trapper-selected cDNAs to prepare full-length cDNA libraries for rapid discovery of new genes.</title>
        <authorList>
            <person name="Carninci P."/>
            <person name="Shibata Y."/>
            <person name="Hayatsu N."/>
            <person name="Sugahara Y."/>
            <person name="Shibata K."/>
            <person name="Itoh M."/>
            <person name="Konno H."/>
            <person name="Okazaki Y."/>
            <person name="Muramatsu M."/>
            <person name="Hayashizaki Y."/>
        </authorList>
    </citation>
    <scope>NUCLEOTIDE SEQUENCE</scope>
    <source>
        <strain evidence="3">C57BL/6J</strain>
        <tissue evidence="3">Vesicular gland</tissue>
    </source>
</reference>
<reference evidence="3" key="6">
    <citation type="submission" date="2002-04" db="EMBL/GenBank/DDBJ databases">
        <authorList>
            <person name="Adachi J."/>
            <person name="Aizawa K."/>
            <person name="Akimura T."/>
            <person name="Arakawa T."/>
            <person name="Bono H."/>
            <person name="Carninci P."/>
            <person name="Fukuda S."/>
            <person name="Furuno M."/>
            <person name="Hanagaki T."/>
            <person name="Hara A."/>
            <person name="Hashizume W."/>
            <person name="Hayashida K."/>
            <person name="Hayatsu N."/>
            <person name="Hiramoto K."/>
            <person name="Hiraoka T."/>
            <person name="Hirozane T."/>
            <person name="Hori F."/>
            <person name="Imotani K."/>
            <person name="Ishii Y."/>
            <person name="Itoh M."/>
            <person name="Kagawa I."/>
            <person name="Kasukawa T."/>
            <person name="Katoh H."/>
            <person name="Kawai J."/>
            <person name="Kojima Y."/>
            <person name="Kondo S."/>
            <person name="Konno H."/>
            <person name="Kouda M."/>
            <person name="Koya S."/>
            <person name="Kurihara C."/>
            <person name="Matsuyama T."/>
            <person name="Miyazaki A."/>
            <person name="Murata M."/>
            <person name="Nakamura M."/>
            <person name="Nishi K."/>
            <person name="Nomura K."/>
            <person name="Numazaki R."/>
            <person name="Ohno M."/>
            <person name="Ohsato N."/>
            <person name="Okazaki Y."/>
            <person name="Saito R."/>
            <person name="Saitoh H."/>
            <person name="Sakai C."/>
            <person name="Sakai K."/>
            <person name="Sakazume N."/>
            <person name="Sano H."/>
            <person name="Sasaki D."/>
            <person name="Shibata K."/>
            <person name="Shinagawa A."/>
            <person name="Shiraki T."/>
            <person name="Sogabe Y."/>
            <person name="Tagami M."/>
            <person name="Tagawa A."/>
            <person name="Takahashi F."/>
            <person name="Takaku-Akahira S."/>
            <person name="Takeda Y."/>
            <person name="Tanaka T."/>
            <person name="Tomaru A."/>
            <person name="Toya T."/>
            <person name="Yasunishi A."/>
            <person name="Muramatsu M."/>
            <person name="Hayashizaki Y."/>
        </authorList>
    </citation>
    <scope>NUCLEOTIDE SEQUENCE</scope>
    <source>
        <strain evidence="3">C57BL/6J</strain>
        <tissue evidence="3">Vesicular gland</tissue>
    </source>
</reference>
<name>Q8C1V0_MOUSE</name>
<sequence>MAYSWQTEPNRTEPQEDGSDTQQFHRTNQHLSSSQVRLGFDQLVEEINNKTPLSESEKEEDTYFVPDAPNLGSKWPSIYETHPRYFSEFTSQSPDSSQLRFGKLSAIGFNPAVLPTHQLIHEGASWRNPSGKYHGIEYPRFDALPPSSTGQGECNPQGQSGTKHHNYCGEHEGNLPHHHSSYSIDSIPNREKRRSGDVNLVEPSLEFSKDSFLPRTSENVSVESTEPIGCPIEIVEVPQGSNKNLASFCNKVKKIRESYHASDINSNSGKIWAITTAYPSRLFADTKFRVKISIDNSAQLLLLMPHANYLVKDLIAEILLLCANEPLSPKEYLLSVCGSEEFLQIINYPELLPPTSLDDNHQEIKQQMLERKWRGLLFLTPYSLLARVQVNADVVEGSVKT</sequence>
<dbReference type="AlphaFoldDB" id="Q8C1V0"/>
<dbReference type="MGI" id="MGI:1203730">
    <property type="gene designation" value="Pik3c2g"/>
</dbReference>
<reference evidence="3" key="8">
    <citation type="journal article" date="2005" name="Science">
        <title>Antisense Transcription in the Mammalian Transcriptome.</title>
        <authorList>
            <consortium name="RIKEN Genome Exploration Research Group and Genome Science Group (Genome Network Project Core Group) and the FANTOM Consortium"/>
        </authorList>
    </citation>
    <scope>NUCLEOTIDE SEQUENCE</scope>
    <source>
        <strain evidence="3">C57BL/6J</strain>
        <tissue evidence="3">Vesicular gland</tissue>
    </source>
</reference>
<reference evidence="3" key="1">
    <citation type="journal article" date="1999" name="Methods Enzymol.">
        <title>High-efficiency full-length cDNA cloning.</title>
        <authorList>
            <person name="Carninci P."/>
            <person name="Hayashizaki Y."/>
        </authorList>
    </citation>
    <scope>NUCLEOTIDE SEQUENCE</scope>
    <source>
        <strain evidence="3">C57BL/6J</strain>
        <tissue evidence="3">Vesicular gland</tissue>
    </source>
</reference>